<dbReference type="Gene3D" id="1.20.144.10">
    <property type="entry name" value="Phosphatidic acid phosphatase type 2/haloperoxidase"/>
    <property type="match status" value="1"/>
</dbReference>
<gene>
    <name evidence="3" type="ORF">OBBRIDRAFT_621</name>
</gene>
<keyword evidence="1" id="KW-0472">Membrane</keyword>
<keyword evidence="4" id="KW-1185">Reference proteome</keyword>
<accession>A0A8E2DVQ1</accession>
<protein>
    <submittedName>
        <fullName evidence="3">PAP2-domain-containing protein</fullName>
    </submittedName>
</protein>
<feature type="transmembrane region" description="Helical" evidence="1">
    <location>
        <begin position="111"/>
        <end position="131"/>
    </location>
</feature>
<dbReference type="PANTHER" id="PTHR14969:SF13">
    <property type="entry name" value="AT30094P"/>
    <property type="match status" value="1"/>
</dbReference>
<reference evidence="3 4" key="1">
    <citation type="submission" date="2016-07" db="EMBL/GenBank/DDBJ databases">
        <title>Draft genome of the white-rot fungus Obba rivulosa 3A-2.</title>
        <authorList>
            <consortium name="DOE Joint Genome Institute"/>
            <person name="Miettinen O."/>
            <person name="Riley R."/>
            <person name="Acob R."/>
            <person name="Barry K."/>
            <person name="Cullen D."/>
            <person name="De Vries R."/>
            <person name="Hainaut M."/>
            <person name="Hatakka A."/>
            <person name="Henrissat B."/>
            <person name="Hilden K."/>
            <person name="Kuo R."/>
            <person name="Labutti K."/>
            <person name="Lipzen A."/>
            <person name="Makela M.R."/>
            <person name="Sandor L."/>
            <person name="Spatafora J.W."/>
            <person name="Grigoriev I.V."/>
            <person name="Hibbett D.S."/>
        </authorList>
    </citation>
    <scope>NUCLEOTIDE SEQUENCE [LARGE SCALE GENOMIC DNA]</scope>
    <source>
        <strain evidence="3 4">3A-2</strain>
    </source>
</reference>
<dbReference type="SMART" id="SM00014">
    <property type="entry name" value="acidPPc"/>
    <property type="match status" value="1"/>
</dbReference>
<evidence type="ECO:0000256" key="1">
    <source>
        <dbReference type="SAM" id="Phobius"/>
    </source>
</evidence>
<keyword evidence="1" id="KW-0812">Transmembrane</keyword>
<dbReference type="Proteomes" id="UP000250043">
    <property type="component" value="Unassembled WGS sequence"/>
</dbReference>
<feature type="domain" description="Phosphatidic acid phosphatase type 2/haloperoxidase" evidence="2">
    <location>
        <begin position="35"/>
        <end position="154"/>
    </location>
</feature>
<dbReference type="InterPro" id="IPR000326">
    <property type="entry name" value="PAP2/HPO"/>
</dbReference>
<evidence type="ECO:0000313" key="4">
    <source>
        <dbReference type="Proteomes" id="UP000250043"/>
    </source>
</evidence>
<dbReference type="EMBL" id="KV722330">
    <property type="protein sequence ID" value="OCH96419.1"/>
    <property type="molecule type" value="Genomic_DNA"/>
</dbReference>
<feature type="transmembrane region" description="Helical" evidence="1">
    <location>
        <begin position="73"/>
        <end position="99"/>
    </location>
</feature>
<evidence type="ECO:0000259" key="2">
    <source>
        <dbReference type="SMART" id="SM00014"/>
    </source>
</evidence>
<dbReference type="GO" id="GO:0042392">
    <property type="term" value="F:sphingosine-1-phosphate phosphatase activity"/>
    <property type="evidence" value="ECO:0007669"/>
    <property type="project" value="TreeGrafter"/>
</dbReference>
<dbReference type="Pfam" id="PF01569">
    <property type="entry name" value="PAP2"/>
    <property type="match status" value="1"/>
</dbReference>
<dbReference type="InterPro" id="IPR036938">
    <property type="entry name" value="PAP2/HPO_sf"/>
</dbReference>
<dbReference type="OrthoDB" id="302705at2759"/>
<dbReference type="SUPFAM" id="SSF48317">
    <property type="entry name" value="Acid phosphatase/Vanadium-dependent haloperoxidase"/>
    <property type="match status" value="1"/>
</dbReference>
<evidence type="ECO:0000313" key="3">
    <source>
        <dbReference type="EMBL" id="OCH96419.1"/>
    </source>
</evidence>
<sequence length="174" mass="19224">MPDNIPLCVRLLDKTNSIVTSLTAAFILYTRSAGAVYFAAGAVLCSITVKIVKRFVRQERPVQTITGRRKKTYGMPSTHSAVITYYAVYSALACTYLPIHPLLPMGEMSRTIPVLVVVPWAVTVAVSRIWLGHHTWPQVAAGCTYGALFAPLWFRLWTSGANGYGRMLEHAFFG</sequence>
<proteinExistence type="predicted"/>
<dbReference type="PANTHER" id="PTHR14969">
    <property type="entry name" value="SPHINGOSINE-1-PHOSPHATE PHOSPHOHYDROLASE"/>
    <property type="match status" value="1"/>
</dbReference>
<name>A0A8E2DVQ1_9APHY</name>
<dbReference type="AlphaFoldDB" id="A0A8E2DVQ1"/>
<keyword evidence="1" id="KW-1133">Transmembrane helix</keyword>
<feature type="transmembrane region" description="Helical" evidence="1">
    <location>
        <begin position="138"/>
        <end position="157"/>
    </location>
</feature>
<organism evidence="3 4">
    <name type="scientific">Obba rivulosa</name>
    <dbReference type="NCBI Taxonomy" id="1052685"/>
    <lineage>
        <taxon>Eukaryota</taxon>
        <taxon>Fungi</taxon>
        <taxon>Dikarya</taxon>
        <taxon>Basidiomycota</taxon>
        <taxon>Agaricomycotina</taxon>
        <taxon>Agaricomycetes</taxon>
        <taxon>Polyporales</taxon>
        <taxon>Gelatoporiaceae</taxon>
        <taxon>Obba</taxon>
    </lineage>
</organism>
<feature type="transmembrane region" description="Helical" evidence="1">
    <location>
        <begin position="35"/>
        <end position="52"/>
    </location>
</feature>